<evidence type="ECO:0000313" key="2">
    <source>
        <dbReference type="Proteomes" id="UP000054018"/>
    </source>
</evidence>
<dbReference type="EMBL" id="KN833837">
    <property type="protein sequence ID" value="KIK17133.1"/>
    <property type="molecule type" value="Genomic_DNA"/>
</dbReference>
<reference evidence="2" key="2">
    <citation type="submission" date="2015-01" db="EMBL/GenBank/DDBJ databases">
        <title>Evolutionary Origins and Diversification of the Mycorrhizal Mutualists.</title>
        <authorList>
            <consortium name="DOE Joint Genome Institute"/>
            <consortium name="Mycorrhizal Genomics Consortium"/>
            <person name="Kohler A."/>
            <person name="Kuo A."/>
            <person name="Nagy L.G."/>
            <person name="Floudas D."/>
            <person name="Copeland A."/>
            <person name="Barry K.W."/>
            <person name="Cichocki N."/>
            <person name="Veneault-Fourrey C."/>
            <person name="LaButti K."/>
            <person name="Lindquist E.A."/>
            <person name="Lipzen A."/>
            <person name="Lundell T."/>
            <person name="Morin E."/>
            <person name="Murat C."/>
            <person name="Riley R."/>
            <person name="Ohm R."/>
            <person name="Sun H."/>
            <person name="Tunlid A."/>
            <person name="Henrissat B."/>
            <person name="Grigoriev I.V."/>
            <person name="Hibbett D.S."/>
            <person name="Martin F."/>
        </authorList>
    </citation>
    <scope>NUCLEOTIDE SEQUENCE [LARGE SCALE GENOMIC DNA]</scope>
    <source>
        <strain evidence="2">441</strain>
    </source>
</reference>
<evidence type="ECO:0000313" key="1">
    <source>
        <dbReference type="EMBL" id="KIK17133.1"/>
    </source>
</evidence>
<accession>A0A0C9ZB48</accession>
<reference evidence="1 2" key="1">
    <citation type="submission" date="2014-04" db="EMBL/GenBank/DDBJ databases">
        <authorList>
            <consortium name="DOE Joint Genome Institute"/>
            <person name="Kuo A."/>
            <person name="Kohler A."/>
            <person name="Costa M.D."/>
            <person name="Nagy L.G."/>
            <person name="Floudas D."/>
            <person name="Copeland A."/>
            <person name="Barry K.W."/>
            <person name="Cichocki N."/>
            <person name="Veneault-Fourrey C."/>
            <person name="LaButti K."/>
            <person name="Lindquist E.A."/>
            <person name="Lipzen A."/>
            <person name="Lundell T."/>
            <person name="Morin E."/>
            <person name="Murat C."/>
            <person name="Sun H."/>
            <person name="Tunlid A."/>
            <person name="Henrissat B."/>
            <person name="Grigoriev I.V."/>
            <person name="Hibbett D.S."/>
            <person name="Martin F."/>
            <person name="Nordberg H.P."/>
            <person name="Cantor M.N."/>
            <person name="Hua S.X."/>
        </authorList>
    </citation>
    <scope>NUCLEOTIDE SEQUENCE [LARGE SCALE GENOMIC DNA]</scope>
    <source>
        <strain evidence="1 2">441</strain>
    </source>
</reference>
<dbReference type="Proteomes" id="UP000054018">
    <property type="component" value="Unassembled WGS sequence"/>
</dbReference>
<sequence>MASLDGFRATHIVHAHEDRHPCYWIRLSHTTPIQILFGRTVRRGGPAKECRHTVFIVSLRLLCP</sequence>
<gene>
    <name evidence="1" type="ORF">PISMIDRAFT_235044</name>
</gene>
<dbReference type="HOGENOM" id="CLU_2868532_0_0_1"/>
<protein>
    <submittedName>
        <fullName evidence="1">Uncharacterized protein</fullName>
    </submittedName>
</protein>
<dbReference type="AlphaFoldDB" id="A0A0C9ZB48"/>
<proteinExistence type="predicted"/>
<keyword evidence="2" id="KW-1185">Reference proteome</keyword>
<organism evidence="1 2">
    <name type="scientific">Pisolithus microcarpus 441</name>
    <dbReference type="NCBI Taxonomy" id="765257"/>
    <lineage>
        <taxon>Eukaryota</taxon>
        <taxon>Fungi</taxon>
        <taxon>Dikarya</taxon>
        <taxon>Basidiomycota</taxon>
        <taxon>Agaricomycotina</taxon>
        <taxon>Agaricomycetes</taxon>
        <taxon>Agaricomycetidae</taxon>
        <taxon>Boletales</taxon>
        <taxon>Sclerodermatineae</taxon>
        <taxon>Pisolithaceae</taxon>
        <taxon>Pisolithus</taxon>
    </lineage>
</organism>
<name>A0A0C9ZB48_9AGAM</name>